<dbReference type="Gene3D" id="3.40.50.1820">
    <property type="entry name" value="alpha/beta hydrolase"/>
    <property type="match status" value="1"/>
</dbReference>
<reference evidence="1 2" key="1">
    <citation type="submission" date="2017-08" db="EMBL/GenBank/DDBJ databases">
        <title>Infants hospitalized years apart are colonized by the same room-sourced microbial strains.</title>
        <authorList>
            <person name="Brooks B."/>
            <person name="Olm M.R."/>
            <person name="Firek B.A."/>
            <person name="Baker R."/>
            <person name="Thomas B.C."/>
            <person name="Morowitz M.J."/>
            <person name="Banfield J.F."/>
        </authorList>
    </citation>
    <scope>NUCLEOTIDE SEQUENCE [LARGE SCALE GENOMIC DNA]</scope>
    <source>
        <strain evidence="1">S2_005_003_R2_41</strain>
    </source>
</reference>
<dbReference type="Proteomes" id="UP000249135">
    <property type="component" value="Unassembled WGS sequence"/>
</dbReference>
<keyword evidence="1" id="KW-0378">Hydrolase</keyword>
<evidence type="ECO:0000313" key="1">
    <source>
        <dbReference type="EMBL" id="PZQ77451.1"/>
    </source>
</evidence>
<dbReference type="GO" id="GO:0016787">
    <property type="term" value="F:hydrolase activity"/>
    <property type="evidence" value="ECO:0007669"/>
    <property type="project" value="UniProtKB-KW"/>
</dbReference>
<gene>
    <name evidence="1" type="ORF">DI563_03730</name>
</gene>
<dbReference type="EMBL" id="QFPP01000019">
    <property type="protein sequence ID" value="PZQ77451.1"/>
    <property type="molecule type" value="Genomic_DNA"/>
</dbReference>
<proteinExistence type="predicted"/>
<dbReference type="InterPro" id="IPR029058">
    <property type="entry name" value="AB_hydrolase_fold"/>
</dbReference>
<organism evidence="1 2">
    <name type="scientific">Variovorax paradoxus</name>
    <dbReference type="NCBI Taxonomy" id="34073"/>
    <lineage>
        <taxon>Bacteria</taxon>
        <taxon>Pseudomonadati</taxon>
        <taxon>Pseudomonadota</taxon>
        <taxon>Betaproteobacteria</taxon>
        <taxon>Burkholderiales</taxon>
        <taxon>Comamonadaceae</taxon>
        <taxon>Variovorax</taxon>
    </lineage>
</organism>
<dbReference type="AlphaFoldDB" id="A0A2W5QG24"/>
<accession>A0A2W5QG24</accession>
<sequence>MSPFLFGAPTRRMMGIFHPAGSSPASGAAVLICLPFGHELLRSQRFFRILCDRLARAGHPTLRFDYYGCGDSLGEDLDGELDGWAEDVGAAHDELRRLAPGRPIVWVGARLGATLALLAANGGNSTPTRVLAWDPVIDGTAYLEELRIAHVDAVARSYCVPDPRAGKLLAARSNAGPAELLGTELSPELCRQLAALNAVNLRVSARHDTMVLADPDDAPVRQWADAQAARELPVQFAPFGHTLDWTADPNPRSAMVPAEAVQRLLAELCE</sequence>
<protein>
    <submittedName>
        <fullName evidence="1">Alpha/beta hydrolase</fullName>
    </submittedName>
</protein>
<name>A0A2W5QG24_VARPD</name>
<evidence type="ECO:0000313" key="2">
    <source>
        <dbReference type="Proteomes" id="UP000249135"/>
    </source>
</evidence>
<dbReference type="SUPFAM" id="SSF53474">
    <property type="entry name" value="alpha/beta-Hydrolases"/>
    <property type="match status" value="1"/>
</dbReference>
<comment type="caution">
    <text evidence="1">The sequence shown here is derived from an EMBL/GenBank/DDBJ whole genome shotgun (WGS) entry which is preliminary data.</text>
</comment>